<reference evidence="3" key="1">
    <citation type="journal article" date="2023" name="G3 (Bethesda)">
        <title>Whole genome assembly and annotation of the endangered Caribbean coral Acropora cervicornis.</title>
        <authorList>
            <person name="Selwyn J.D."/>
            <person name="Vollmer S.V."/>
        </authorList>
    </citation>
    <scope>NUCLEOTIDE SEQUENCE</scope>
    <source>
        <strain evidence="3">K2</strain>
    </source>
</reference>
<keyword evidence="1" id="KW-0472">Membrane</keyword>
<feature type="transmembrane region" description="Helical" evidence="1">
    <location>
        <begin position="64"/>
        <end position="86"/>
    </location>
</feature>
<dbReference type="Gene3D" id="2.70.170.10">
    <property type="entry name" value="Neurotransmitter-gated ion-channel ligand-binding domain"/>
    <property type="match status" value="1"/>
</dbReference>
<dbReference type="GO" id="GO:0016020">
    <property type="term" value="C:membrane"/>
    <property type="evidence" value="ECO:0007669"/>
    <property type="project" value="InterPro"/>
</dbReference>
<reference evidence="3" key="2">
    <citation type="journal article" date="2023" name="Science">
        <title>Genomic signatures of disease resistance in endangered staghorn corals.</title>
        <authorList>
            <person name="Vollmer S.V."/>
            <person name="Selwyn J.D."/>
            <person name="Despard B.A."/>
            <person name="Roesel C.L."/>
        </authorList>
    </citation>
    <scope>NUCLEOTIDE SEQUENCE</scope>
    <source>
        <strain evidence="3">K2</strain>
    </source>
</reference>
<dbReference type="GO" id="GO:0005230">
    <property type="term" value="F:extracellular ligand-gated monoatomic ion channel activity"/>
    <property type="evidence" value="ECO:0007669"/>
    <property type="project" value="InterPro"/>
</dbReference>
<organism evidence="3 4">
    <name type="scientific">Acropora cervicornis</name>
    <name type="common">Staghorn coral</name>
    <dbReference type="NCBI Taxonomy" id="6130"/>
    <lineage>
        <taxon>Eukaryota</taxon>
        <taxon>Metazoa</taxon>
        <taxon>Cnidaria</taxon>
        <taxon>Anthozoa</taxon>
        <taxon>Hexacorallia</taxon>
        <taxon>Scleractinia</taxon>
        <taxon>Astrocoeniina</taxon>
        <taxon>Acroporidae</taxon>
        <taxon>Acropora</taxon>
    </lineage>
</organism>
<dbReference type="InterPro" id="IPR006202">
    <property type="entry name" value="Neur_chan_lig-bd"/>
</dbReference>
<dbReference type="AlphaFoldDB" id="A0AAD9USU0"/>
<dbReference type="Proteomes" id="UP001249851">
    <property type="component" value="Unassembled WGS sequence"/>
</dbReference>
<evidence type="ECO:0000256" key="1">
    <source>
        <dbReference type="SAM" id="Phobius"/>
    </source>
</evidence>
<keyword evidence="1" id="KW-0812">Transmembrane</keyword>
<dbReference type="InterPro" id="IPR036734">
    <property type="entry name" value="Neur_chan_lig-bd_sf"/>
</dbReference>
<comment type="caution">
    <text evidence="3">The sequence shown here is derived from an EMBL/GenBank/DDBJ whole genome shotgun (WGS) entry which is preliminary data.</text>
</comment>
<evidence type="ECO:0000313" key="4">
    <source>
        <dbReference type="Proteomes" id="UP001249851"/>
    </source>
</evidence>
<proteinExistence type="predicted"/>
<keyword evidence="4" id="KW-1185">Reference proteome</keyword>
<dbReference type="Pfam" id="PF02931">
    <property type="entry name" value="Neur_chan_LBD"/>
    <property type="match status" value="1"/>
</dbReference>
<evidence type="ECO:0000313" key="3">
    <source>
        <dbReference type="EMBL" id="KAK2548628.1"/>
    </source>
</evidence>
<dbReference type="SUPFAM" id="SSF63712">
    <property type="entry name" value="Nicotinic receptor ligand binding domain-like"/>
    <property type="match status" value="1"/>
</dbReference>
<evidence type="ECO:0000259" key="2">
    <source>
        <dbReference type="Pfam" id="PF02931"/>
    </source>
</evidence>
<keyword evidence="1" id="KW-1133">Transmembrane helix</keyword>
<dbReference type="EMBL" id="JARQWQ010000142">
    <property type="protein sequence ID" value="KAK2548628.1"/>
    <property type="molecule type" value="Genomic_DNA"/>
</dbReference>
<gene>
    <name evidence="3" type="ORF">P5673_031153</name>
</gene>
<name>A0AAD9USU0_ACRCE</name>
<accession>A0AAD9USU0</accession>
<keyword evidence="3" id="KW-0675">Receptor</keyword>
<protein>
    <submittedName>
        <fullName evidence="3">Neuronal acetylcholine receptor subunit alpha-5</fullName>
    </submittedName>
</protein>
<sequence length="151" mass="16823">MKIIPKDYNKRARPVEKETDQVHIVLDIALPQVMKVDEKDEVIATNIWIRQAKLPATAKVIPLIAIYYACTISGVSGAMGMACLMLRSVYHGQLLSSNPGMDQSNLRIISQEEDSVKCAKTQDFALCDSMLSSSSFKLHENKTSPSVYQFN</sequence>
<feature type="domain" description="Neurotransmitter-gated ion-channel ligand-binding" evidence="2">
    <location>
        <begin position="6"/>
        <end position="51"/>
    </location>
</feature>